<keyword evidence="11" id="KW-1185">Reference proteome</keyword>
<evidence type="ECO:0000313" key="12">
    <source>
        <dbReference type="Proteomes" id="UP000290189"/>
    </source>
</evidence>
<sequence>MFCAQTLNLKERRRWGSLLVPLGGQRFVQNKSPARRFFADSRMWSALKGLDAYPKLSEAVQVKTLSGGIVSISACAIMFLLFCSELAFYMSTVTRDHLIVDTTRSARLNIYVDVRLPAVPCSLLSMDLVDATGATRTDVFMSVVKRRMKEDGTDLGIQEEPAALGGVLSESAVLKAVNSSLCKDCYGAHEYEGQCCNTCEDVKAAYRKKGWALSSVDHIEQCKEKRAQVQAALGSHEGCRVKGHFTVEKSAGNFHLAPGEEFQSFHDHDHDMQAFEAGLFNVSHMIDKFSFGEEFPGIINPLDATRKIVKEGGAVFQYYVKVVPTTYEYLDGRQVVTNQFSVTEHTAAVKDRQGLGLPGIFFHFDISPIKVQFKEERRSFAHFLTQLCAIIGGVYTVSSLIDKLLYSSMRSLQKTRIGKYG</sequence>
<organism evidence="9 11">
    <name type="scientific">Plasmodiophora brassicae</name>
    <name type="common">Clubroot disease agent</name>
    <dbReference type="NCBI Taxonomy" id="37360"/>
    <lineage>
        <taxon>Eukaryota</taxon>
        <taxon>Sar</taxon>
        <taxon>Rhizaria</taxon>
        <taxon>Endomyxa</taxon>
        <taxon>Phytomyxea</taxon>
        <taxon>Plasmodiophorida</taxon>
        <taxon>Plasmodiophoridae</taxon>
        <taxon>Plasmodiophora</taxon>
    </lineage>
</organism>
<evidence type="ECO:0000256" key="1">
    <source>
        <dbReference type="ARBA" id="ARBA00004141"/>
    </source>
</evidence>
<dbReference type="GO" id="GO:0016020">
    <property type="term" value="C:membrane"/>
    <property type="evidence" value="ECO:0007669"/>
    <property type="project" value="UniProtKB-SubCell"/>
</dbReference>
<keyword evidence="10" id="KW-0496">Mitochondrion</keyword>
<protein>
    <recommendedName>
        <fullName evidence="13">Endoplasmic reticulum vesicle transporter C-terminal domain-containing protein</fullName>
    </recommendedName>
</protein>
<evidence type="ECO:0000256" key="4">
    <source>
        <dbReference type="ARBA" id="ARBA00022989"/>
    </source>
</evidence>
<comment type="similarity">
    <text evidence="2">Belongs to the ERGIC family.</text>
</comment>
<dbReference type="OrthoDB" id="270930at2759"/>
<reference evidence="9 11" key="1">
    <citation type="submission" date="2015-02" db="EMBL/GenBank/DDBJ databases">
        <authorList>
            <person name="Chooi Y.-H."/>
        </authorList>
    </citation>
    <scope>NUCLEOTIDE SEQUENCE [LARGE SCALE GENOMIC DNA]</scope>
    <source>
        <strain evidence="9">E3</strain>
    </source>
</reference>
<evidence type="ECO:0000313" key="9">
    <source>
        <dbReference type="EMBL" id="CEO99963.1"/>
    </source>
</evidence>
<dbReference type="OMA" id="GPTHGMY"/>
<evidence type="ECO:0000256" key="2">
    <source>
        <dbReference type="ARBA" id="ARBA00005648"/>
    </source>
</evidence>
<evidence type="ECO:0000256" key="5">
    <source>
        <dbReference type="ARBA" id="ARBA00023136"/>
    </source>
</evidence>
<accession>A0A0G4IX83</accession>
<name>A0A0G4IX83_PLABS</name>
<feature type="domain" description="Endoplasmic reticulum vesicle transporter C-terminal" evidence="7">
    <location>
        <begin position="185"/>
        <end position="402"/>
    </location>
</feature>
<dbReference type="InterPro" id="IPR012936">
    <property type="entry name" value="Erv_C"/>
</dbReference>
<feature type="transmembrane region" description="Helical" evidence="6">
    <location>
        <begin position="380"/>
        <end position="401"/>
    </location>
</feature>
<dbReference type="EMBL" id="CDSF01000095">
    <property type="protein sequence ID" value="CEO99963.1"/>
    <property type="molecule type" value="Genomic_DNA"/>
</dbReference>
<geneLocation type="mitochondrion" evidence="10"/>
<dbReference type="Pfam" id="PF13850">
    <property type="entry name" value="ERGIC_N"/>
    <property type="match status" value="1"/>
</dbReference>
<dbReference type="EMBL" id="OVEO01000012">
    <property type="protein sequence ID" value="SPQ99594.1"/>
    <property type="molecule type" value="Genomic_DNA"/>
</dbReference>
<dbReference type="InterPro" id="IPR045888">
    <property type="entry name" value="Erv"/>
</dbReference>
<dbReference type="GO" id="GO:0005783">
    <property type="term" value="C:endoplasmic reticulum"/>
    <property type="evidence" value="ECO:0007669"/>
    <property type="project" value="TreeGrafter"/>
</dbReference>
<dbReference type="Proteomes" id="UP000039324">
    <property type="component" value="Unassembled WGS sequence"/>
</dbReference>
<dbReference type="AlphaFoldDB" id="A0A0G4IX83"/>
<comment type="subcellular location">
    <subcellularLocation>
        <location evidence="1">Membrane</location>
        <topology evidence="1">Multi-pass membrane protein</topology>
    </subcellularLocation>
</comment>
<evidence type="ECO:0000256" key="3">
    <source>
        <dbReference type="ARBA" id="ARBA00022692"/>
    </source>
</evidence>
<keyword evidence="3 6" id="KW-0812">Transmembrane</keyword>
<dbReference type="PANTHER" id="PTHR10984:SF25">
    <property type="entry name" value="ENDOPLASMIC RETICULUM-GOLGI INTERMEDIATE COMPARTMENT PROTEIN 3"/>
    <property type="match status" value="1"/>
</dbReference>
<gene>
    <name evidence="9" type="ORF">PBRA_007697</name>
    <name evidence="10" type="ORF">PLBR_LOCUS6809</name>
</gene>
<feature type="transmembrane region" description="Helical" evidence="6">
    <location>
        <begin position="65"/>
        <end position="89"/>
    </location>
</feature>
<keyword evidence="5 6" id="KW-0472">Membrane</keyword>
<dbReference type="Proteomes" id="UP000290189">
    <property type="component" value="Unassembled WGS sequence"/>
</dbReference>
<feature type="domain" description="Endoplasmic reticulum vesicle transporter N-terminal" evidence="8">
    <location>
        <begin position="47"/>
        <end position="135"/>
    </location>
</feature>
<evidence type="ECO:0000259" key="7">
    <source>
        <dbReference type="Pfam" id="PF07970"/>
    </source>
</evidence>
<evidence type="ECO:0000313" key="10">
    <source>
        <dbReference type="EMBL" id="SPQ99594.1"/>
    </source>
</evidence>
<dbReference type="InterPro" id="IPR039542">
    <property type="entry name" value="Erv_N"/>
</dbReference>
<keyword evidence="4 6" id="KW-1133">Transmembrane helix</keyword>
<evidence type="ECO:0000313" key="11">
    <source>
        <dbReference type="Proteomes" id="UP000039324"/>
    </source>
</evidence>
<proteinExistence type="inferred from homology"/>
<evidence type="ECO:0008006" key="13">
    <source>
        <dbReference type="Google" id="ProtNLM"/>
    </source>
</evidence>
<dbReference type="STRING" id="37360.A0A0G4IX83"/>
<evidence type="ECO:0000256" key="6">
    <source>
        <dbReference type="SAM" id="Phobius"/>
    </source>
</evidence>
<evidence type="ECO:0000259" key="8">
    <source>
        <dbReference type="Pfam" id="PF13850"/>
    </source>
</evidence>
<dbReference type="PANTHER" id="PTHR10984">
    <property type="entry name" value="ENDOPLASMIC RETICULUM-GOLGI INTERMEDIATE COMPARTMENT PROTEIN"/>
    <property type="match status" value="1"/>
</dbReference>
<dbReference type="GO" id="GO:0030134">
    <property type="term" value="C:COPII-coated ER to Golgi transport vesicle"/>
    <property type="evidence" value="ECO:0007669"/>
    <property type="project" value="TreeGrafter"/>
</dbReference>
<reference evidence="10 12" key="2">
    <citation type="submission" date="2018-03" db="EMBL/GenBank/DDBJ databases">
        <authorList>
            <person name="Fogelqvist J."/>
        </authorList>
    </citation>
    <scope>NUCLEOTIDE SEQUENCE [LARGE SCALE GENOMIC DNA]</scope>
</reference>
<dbReference type="Pfam" id="PF07970">
    <property type="entry name" value="COPIIcoated_ERV"/>
    <property type="match status" value="1"/>
</dbReference>